<evidence type="ECO:0000256" key="1">
    <source>
        <dbReference type="SAM" id="SignalP"/>
    </source>
</evidence>
<dbReference type="Gene3D" id="2.120.10.30">
    <property type="entry name" value="TolB, C-terminal domain"/>
    <property type="match status" value="1"/>
</dbReference>
<feature type="signal peptide" evidence="1">
    <location>
        <begin position="1"/>
        <end position="17"/>
    </location>
</feature>
<dbReference type="InterPro" id="IPR012938">
    <property type="entry name" value="Glc/Sorbosone_DH"/>
</dbReference>
<protein>
    <submittedName>
        <fullName evidence="3">PQQ-dependent sugar dehydrogenase</fullName>
    </submittedName>
</protein>
<dbReference type="RefSeq" id="WP_165095912.1">
    <property type="nucleotide sequence ID" value="NZ_CP049056.1"/>
</dbReference>
<dbReference type="InterPro" id="IPR011041">
    <property type="entry name" value="Quinoprot_gluc/sorb_DH_b-prop"/>
</dbReference>
<dbReference type="Pfam" id="PF07995">
    <property type="entry name" value="GSDH"/>
    <property type="match status" value="1"/>
</dbReference>
<accession>A0A7L5BYC7</accession>
<name>A0A7L5BYC7_9RHOB</name>
<reference evidence="3 4" key="1">
    <citation type="submission" date="2020-02" db="EMBL/GenBank/DDBJ databases">
        <title>complete genome sequence of Rhodobacteraceae bacterium.</title>
        <authorList>
            <person name="Park J."/>
            <person name="Kim Y.-S."/>
            <person name="Kim K.-H."/>
        </authorList>
    </citation>
    <scope>NUCLEOTIDE SEQUENCE [LARGE SCALE GENOMIC DNA]</scope>
    <source>
        <strain evidence="3 4">RR4-56</strain>
    </source>
</reference>
<evidence type="ECO:0000259" key="2">
    <source>
        <dbReference type="Pfam" id="PF07995"/>
    </source>
</evidence>
<dbReference type="KEGG" id="hdh:G5B40_05175"/>
<feature type="chain" id="PRO_5029843069" evidence="1">
    <location>
        <begin position="18"/>
        <end position="373"/>
    </location>
</feature>
<feature type="domain" description="Glucose/Sorbosone dehydrogenase" evidence="2">
    <location>
        <begin position="36"/>
        <end position="368"/>
    </location>
</feature>
<keyword evidence="1" id="KW-0732">Signal</keyword>
<evidence type="ECO:0000313" key="3">
    <source>
        <dbReference type="EMBL" id="QIE54894.1"/>
    </source>
</evidence>
<dbReference type="SUPFAM" id="SSF50952">
    <property type="entry name" value="Soluble quinoprotein glucose dehydrogenase"/>
    <property type="match status" value="1"/>
</dbReference>
<dbReference type="PANTHER" id="PTHR19328:SF75">
    <property type="entry name" value="ALDOSE SUGAR DEHYDROGENASE YLII"/>
    <property type="match status" value="1"/>
</dbReference>
<dbReference type="AlphaFoldDB" id="A0A7L5BYC7"/>
<dbReference type="PANTHER" id="PTHR19328">
    <property type="entry name" value="HEDGEHOG-INTERACTING PROTEIN"/>
    <property type="match status" value="1"/>
</dbReference>
<keyword evidence="4" id="KW-1185">Reference proteome</keyword>
<evidence type="ECO:0000313" key="4">
    <source>
        <dbReference type="Proteomes" id="UP000503336"/>
    </source>
</evidence>
<dbReference type="InterPro" id="IPR011042">
    <property type="entry name" value="6-blade_b-propeller_TolB-like"/>
</dbReference>
<proteinExistence type="predicted"/>
<sequence>MKHALIALALLATPASAQVFETSAGPVRVEPMVEGLDHPWSFAFLPDFETTGAMLITERPGALRLYQDGALSNPLDGAPGVAARGQGGLLDVALARDFAKSGEIYLSYAASDGLFSARTEVARARLVRDRAPRLEALKVIFRQQPSKSTTRHFGSRIVVAPDGSLFVTFGERGEGAAAQDLGTHQGKVVRITRDGAPWPGNPFFGRDGALPEIWSYGHRNPQGAALDAAGALWVVEHGARGGDEINRPDPGANYGWPEISYGRHYSGEKIGRGTAAAGMEQPAYYWDPSIAPSGLAIYQGDLFPAWRGDFLVGALKFRLLSRLGMEGGRLREEERLFAGAFGRIRDVREAPDGAIWFATDEDPGAIWRMTPAE</sequence>
<gene>
    <name evidence="3" type="ORF">G5B40_05175</name>
</gene>
<dbReference type="Proteomes" id="UP000503336">
    <property type="component" value="Chromosome"/>
</dbReference>
<dbReference type="EMBL" id="CP049056">
    <property type="protein sequence ID" value="QIE54894.1"/>
    <property type="molecule type" value="Genomic_DNA"/>
</dbReference>
<organism evidence="3 4">
    <name type="scientific">Pikeienuella piscinae</name>
    <dbReference type="NCBI Taxonomy" id="2748098"/>
    <lineage>
        <taxon>Bacteria</taxon>
        <taxon>Pseudomonadati</taxon>
        <taxon>Pseudomonadota</taxon>
        <taxon>Alphaproteobacteria</taxon>
        <taxon>Rhodobacterales</taxon>
        <taxon>Paracoccaceae</taxon>
        <taxon>Pikeienuella</taxon>
    </lineage>
</organism>